<sequence length="306" mass="34106">MRSLARCYNEHAIKVSDSYCSGPSNRAYLSPNMTSAIPNTITCIYRARLSSGCNLLITLTWCNRATGNGLTIQFSKNPFSSPSISDSDSYRLKKNRGSELFQFCNSIISVSWDLSDAQYSNGPEPENGFYILVLVDSEICLLLGDMEEEAKENQTIHGIGNFSLVSRRENFSGCSVYSTKARFCDTGEVHEILIKCGGEGGEGLKNQQLSVSIDKKMIFQVKRLAWNFRGNQAIYLDNGLLVDMMWDLHDWLFNPAAAAAGGHAVFMFRTRSGLDSRLWLEEKSSDSKDKDKAEFSLLICACKNPD</sequence>
<proteinExistence type="predicted"/>
<keyword evidence="2" id="KW-1185">Reference proteome</keyword>
<gene>
    <name evidence="1" type="ORF">SLEP1_g45566</name>
</gene>
<accession>A0AAV5LK77</accession>
<evidence type="ECO:0000313" key="1">
    <source>
        <dbReference type="EMBL" id="GKV37544.1"/>
    </source>
</evidence>
<name>A0AAV5LK77_9ROSI</name>
<protein>
    <submittedName>
        <fullName evidence="1">Uncharacterized protein</fullName>
    </submittedName>
</protein>
<dbReference type="InterPro" id="IPR008586">
    <property type="entry name" value="DUF868_pln"/>
</dbReference>
<reference evidence="1 2" key="1">
    <citation type="journal article" date="2021" name="Commun. Biol.">
        <title>The genome of Shorea leprosula (Dipterocarpaceae) highlights the ecological relevance of drought in aseasonal tropical rainforests.</title>
        <authorList>
            <person name="Ng K.K.S."/>
            <person name="Kobayashi M.J."/>
            <person name="Fawcett J.A."/>
            <person name="Hatakeyama M."/>
            <person name="Paape T."/>
            <person name="Ng C.H."/>
            <person name="Ang C.C."/>
            <person name="Tnah L.H."/>
            <person name="Lee C.T."/>
            <person name="Nishiyama T."/>
            <person name="Sese J."/>
            <person name="O'Brien M.J."/>
            <person name="Copetti D."/>
            <person name="Mohd Noor M.I."/>
            <person name="Ong R.C."/>
            <person name="Putra M."/>
            <person name="Sireger I.Z."/>
            <person name="Indrioko S."/>
            <person name="Kosugi Y."/>
            <person name="Izuno A."/>
            <person name="Isagi Y."/>
            <person name="Lee S.L."/>
            <person name="Shimizu K.K."/>
        </authorList>
    </citation>
    <scope>NUCLEOTIDE SEQUENCE [LARGE SCALE GENOMIC DNA]</scope>
    <source>
        <strain evidence="1">214</strain>
    </source>
</reference>
<dbReference type="PANTHER" id="PTHR31972">
    <property type="entry name" value="EXPRESSED PROTEIN"/>
    <property type="match status" value="1"/>
</dbReference>
<dbReference type="PANTHER" id="PTHR31972:SF16">
    <property type="entry name" value="FAMILY PROTEIN, PUTATIVE (DUF868)-RELATED"/>
    <property type="match status" value="1"/>
</dbReference>
<organism evidence="1 2">
    <name type="scientific">Rubroshorea leprosula</name>
    <dbReference type="NCBI Taxonomy" id="152421"/>
    <lineage>
        <taxon>Eukaryota</taxon>
        <taxon>Viridiplantae</taxon>
        <taxon>Streptophyta</taxon>
        <taxon>Embryophyta</taxon>
        <taxon>Tracheophyta</taxon>
        <taxon>Spermatophyta</taxon>
        <taxon>Magnoliopsida</taxon>
        <taxon>eudicotyledons</taxon>
        <taxon>Gunneridae</taxon>
        <taxon>Pentapetalae</taxon>
        <taxon>rosids</taxon>
        <taxon>malvids</taxon>
        <taxon>Malvales</taxon>
        <taxon>Dipterocarpaceae</taxon>
        <taxon>Rubroshorea</taxon>
    </lineage>
</organism>
<dbReference type="Proteomes" id="UP001054252">
    <property type="component" value="Unassembled WGS sequence"/>
</dbReference>
<comment type="caution">
    <text evidence="1">The sequence shown here is derived from an EMBL/GenBank/DDBJ whole genome shotgun (WGS) entry which is preliminary data.</text>
</comment>
<dbReference type="EMBL" id="BPVZ01000123">
    <property type="protein sequence ID" value="GKV37544.1"/>
    <property type="molecule type" value="Genomic_DNA"/>
</dbReference>
<evidence type="ECO:0000313" key="2">
    <source>
        <dbReference type="Proteomes" id="UP001054252"/>
    </source>
</evidence>
<dbReference type="Pfam" id="PF05910">
    <property type="entry name" value="DUF868"/>
    <property type="match status" value="1"/>
</dbReference>
<dbReference type="AlphaFoldDB" id="A0AAV5LK77"/>